<dbReference type="EMBL" id="CP025012">
    <property type="protein sequence ID" value="AUW43959.1"/>
    <property type="molecule type" value="Genomic_DNA"/>
</dbReference>
<reference evidence="1 2" key="1">
    <citation type="submission" date="2017-11" db="EMBL/GenBank/DDBJ databases">
        <title>Complete genome of Rhizobium leguminosarum Norway, an ineffective micro-symbiont.</title>
        <authorList>
            <person name="Hoffrichter A."/>
            <person name="Liang J."/>
            <person name="Brachmann A."/>
            <person name="Marin M."/>
        </authorList>
    </citation>
    <scope>NUCLEOTIDE SEQUENCE [LARGE SCALE GENOMIC DNA]</scope>
    <source>
        <strain evidence="1 2">Norway</strain>
    </source>
</reference>
<accession>A0A2K9Z6V2</accession>
<dbReference type="Proteomes" id="UP000238523">
    <property type="component" value="Chromosome"/>
</dbReference>
<organism evidence="1 2">
    <name type="scientific">Rhizobium leguminosarum</name>
    <dbReference type="NCBI Taxonomy" id="384"/>
    <lineage>
        <taxon>Bacteria</taxon>
        <taxon>Pseudomonadati</taxon>
        <taxon>Pseudomonadota</taxon>
        <taxon>Alphaproteobacteria</taxon>
        <taxon>Hyphomicrobiales</taxon>
        <taxon>Rhizobiaceae</taxon>
        <taxon>Rhizobium/Agrobacterium group</taxon>
        <taxon>Rhizobium</taxon>
    </lineage>
</organism>
<name>A0A2K9Z6V2_RHILE</name>
<gene>
    <name evidence="1" type="ORF">CUJ84_Chr003628</name>
</gene>
<sequence>MSEGYKHNHYVPEWYQKRFLPSGESRQYYLDLNPETVIRDGHRFTRRAQLRWGPRQCFAQDDLYTTTWGGLENRDIEKFFFGKLDNDGEAAIAHFADFTFGSASHDAFETLLPYMSVQKLRTPKGLGWLRQIAAGGRGKDDTLLLMQRIKNIFCAIWTECVWQIADASSSPTKFIISDHPVVAYNRECFPGSQHCTGFNDPDIRFAATQTFFPLSPDKILILTNLSWVRDPFQNPLKLRPNPEFFRDSVFSFLDIQLQRQLSEAEVLQINYITKKRAYRYIAAAEEEWLYPERHIKSDHWRKFGNGYLLMPDPRHIHGGGEMLIGYKSGQSDGFSEYGHKPWQQGYKDDDRERREWAAMDKFKAEWAATYGPNYRGVVHDLGKPSYSMGEEWYKKECERDKQYLKRPGERVRRRRLRP</sequence>
<proteinExistence type="predicted"/>
<dbReference type="RefSeq" id="WP_105007058.1">
    <property type="nucleotide sequence ID" value="NZ_CP025012.1"/>
</dbReference>
<evidence type="ECO:0000313" key="2">
    <source>
        <dbReference type="Proteomes" id="UP000238523"/>
    </source>
</evidence>
<evidence type="ECO:0000313" key="1">
    <source>
        <dbReference type="EMBL" id="AUW43959.1"/>
    </source>
</evidence>
<protein>
    <recommendedName>
        <fullName evidence="3">DUF4238 domain-containing protein</fullName>
    </recommendedName>
</protein>
<dbReference type="InterPro" id="IPR025332">
    <property type="entry name" value="DUF4238"/>
</dbReference>
<evidence type="ECO:0008006" key="3">
    <source>
        <dbReference type="Google" id="ProtNLM"/>
    </source>
</evidence>
<dbReference type="AlphaFoldDB" id="A0A2K9Z6V2"/>
<dbReference type="Pfam" id="PF14022">
    <property type="entry name" value="DUF4238"/>
    <property type="match status" value="1"/>
</dbReference>